<accession>A0A484NVQ2</accession>
<dbReference type="InterPro" id="IPR005358">
    <property type="entry name" value="Puta_zinc/iron-chelating_dom"/>
</dbReference>
<sequence length="216" mass="22920">MLSPEEKRQLQDAMTAVRLRASQALGHANGAAQAVAFVGTLHGNLDAVITASEAAGPPPDCKPGCASCCHARVEVSDPEALHIGACLRQLPAPEQQALIGRLRAKARDEGASLRQRLPCAFLRDGLCSIYAIRPAVCRKAHSLSAQACQSGADDIPQDLNRVIRCEVLMAGTREAYDSVGLPASRHELSAAVLAALDRDALADWHRGKPLLETPQP</sequence>
<name>A0A484NVQ2_9ZZZZ</name>
<gene>
    <name evidence="1" type="ORF">AMP9_3644</name>
</gene>
<dbReference type="AlphaFoldDB" id="A0A484NVQ2"/>
<organism evidence="1">
    <name type="scientific">plant metagenome</name>
    <dbReference type="NCBI Taxonomy" id="1297885"/>
    <lineage>
        <taxon>unclassified sequences</taxon>
        <taxon>metagenomes</taxon>
        <taxon>organismal metagenomes</taxon>
    </lineage>
</organism>
<proteinExistence type="predicted"/>
<dbReference type="Pfam" id="PF03692">
    <property type="entry name" value="CxxCxxCC"/>
    <property type="match status" value="1"/>
</dbReference>
<dbReference type="EMBL" id="CAADHY010000007">
    <property type="protein sequence ID" value="VFR16901.1"/>
    <property type="molecule type" value="Genomic_DNA"/>
</dbReference>
<evidence type="ECO:0000313" key="1">
    <source>
        <dbReference type="EMBL" id="VFR16901.1"/>
    </source>
</evidence>
<protein>
    <submittedName>
        <fullName evidence="1">Uncharacterized protein</fullName>
    </submittedName>
</protein>
<reference evidence="1" key="1">
    <citation type="submission" date="2019-03" db="EMBL/GenBank/DDBJ databases">
        <authorList>
            <person name="Danneels B."/>
        </authorList>
    </citation>
    <scope>NUCLEOTIDE SEQUENCE</scope>
</reference>